<sequence length="78" mass="9597">MSKLKNFCKNISIKSKKKSAKRKTAKLEKRMNKLAEKADKICRNRYDFEILANKIYQKRDYRLHIERFKPHNYKFEED</sequence>
<evidence type="ECO:0000256" key="1">
    <source>
        <dbReference type="SAM" id="Coils"/>
    </source>
</evidence>
<proteinExistence type="predicted"/>
<keyword evidence="1" id="KW-0175">Coiled coil</keyword>
<protein>
    <submittedName>
        <fullName evidence="2">Uncharacterized protein</fullName>
    </submittedName>
</protein>
<organism evidence="2">
    <name type="scientific">Siphoviridae sp. ctLKT1</name>
    <dbReference type="NCBI Taxonomy" id="2825451"/>
    <lineage>
        <taxon>Viruses</taxon>
        <taxon>Duplodnaviria</taxon>
        <taxon>Heunggongvirae</taxon>
        <taxon>Uroviricota</taxon>
        <taxon>Caudoviricetes</taxon>
    </lineage>
</organism>
<feature type="coiled-coil region" evidence="1">
    <location>
        <begin position="17"/>
        <end position="44"/>
    </location>
</feature>
<dbReference type="EMBL" id="BK016030">
    <property type="protein sequence ID" value="DAF90502.1"/>
    <property type="molecule type" value="Genomic_DNA"/>
</dbReference>
<reference evidence="2" key="1">
    <citation type="journal article" date="2021" name="Proc. Natl. Acad. Sci. U.S.A.">
        <title>A Catalog of Tens of Thousands of Viruses from Human Metagenomes Reveals Hidden Associations with Chronic Diseases.</title>
        <authorList>
            <person name="Tisza M.J."/>
            <person name="Buck C.B."/>
        </authorList>
    </citation>
    <scope>NUCLEOTIDE SEQUENCE</scope>
    <source>
        <strain evidence="2">CtLKT1</strain>
    </source>
</reference>
<accession>A0A8S5U7Y9</accession>
<name>A0A8S5U7Y9_9CAUD</name>
<evidence type="ECO:0000313" key="2">
    <source>
        <dbReference type="EMBL" id="DAF90502.1"/>
    </source>
</evidence>